<dbReference type="Proteomes" id="UP000663508">
    <property type="component" value="Chromosome"/>
</dbReference>
<organism evidence="1 2">
    <name type="scientific">Methylobacterium indicum</name>
    <dbReference type="NCBI Taxonomy" id="1775910"/>
    <lineage>
        <taxon>Bacteria</taxon>
        <taxon>Pseudomonadati</taxon>
        <taxon>Pseudomonadota</taxon>
        <taxon>Alphaproteobacteria</taxon>
        <taxon>Hyphomicrobiales</taxon>
        <taxon>Methylobacteriaceae</taxon>
        <taxon>Methylobacterium</taxon>
    </lineage>
</organism>
<sequence length="108" mass="11919">MEEEKIFSISGLFQQPARGIRGSGYRLGAETAAKSKSYRTSQLQRDREVLLFSDHLKSMTALTDFVVFLFAARPVGYFMALSANRIATLLAEAFGARAPRDGQREGIG</sequence>
<dbReference type="KEGG" id="mind:mvi_22810"/>
<gene>
    <name evidence="1" type="ORF">mvi_22810</name>
</gene>
<reference evidence="1" key="1">
    <citation type="submission" date="2020-11" db="EMBL/GenBank/DDBJ databases">
        <title>Complete genome sequence of a novel pathogenic Methylobacterium strain isolated from rice in Vietnam.</title>
        <authorList>
            <person name="Lai K."/>
            <person name="Okazaki S."/>
            <person name="Higashi K."/>
            <person name="Mori H."/>
            <person name="Toyoda A."/>
            <person name="Kurokawa K."/>
        </authorList>
    </citation>
    <scope>NUCLEOTIDE SEQUENCE</scope>
    <source>
        <strain evidence="1">VL1</strain>
    </source>
</reference>
<dbReference type="RefSeq" id="WP_207182894.1">
    <property type="nucleotide sequence ID" value="NZ_AP024145.1"/>
</dbReference>
<dbReference type="EMBL" id="AP024145">
    <property type="protein sequence ID" value="BCM83820.1"/>
    <property type="molecule type" value="Genomic_DNA"/>
</dbReference>
<protein>
    <submittedName>
        <fullName evidence="1">Uncharacterized protein</fullName>
    </submittedName>
</protein>
<evidence type="ECO:0000313" key="2">
    <source>
        <dbReference type="Proteomes" id="UP000663508"/>
    </source>
</evidence>
<evidence type="ECO:0000313" key="1">
    <source>
        <dbReference type="EMBL" id="BCM83820.1"/>
    </source>
</evidence>
<name>A0A8H8WT42_9HYPH</name>
<dbReference type="AlphaFoldDB" id="A0A8H8WT42"/>
<accession>A0A8H8WT42</accession>
<proteinExistence type="predicted"/>